<dbReference type="EMBL" id="REFR01000011">
    <property type="protein sequence ID" value="RMB07642.1"/>
    <property type="molecule type" value="Genomic_DNA"/>
</dbReference>
<proteinExistence type="predicted"/>
<gene>
    <name evidence="1" type="ORF">BXY39_1728</name>
</gene>
<comment type="caution">
    <text evidence="1">The sequence shown here is derived from an EMBL/GenBank/DDBJ whole genome shotgun (WGS) entry which is preliminary data.</text>
</comment>
<sequence>MTAHIIETVTFRLEDGVSKQRFLETVAASTEFIKNRPGFIARRLSCGEDGTWVEHIEWATLEAAQSAAAALPKTESVRPFLDCINGPSAVLRHSVLAVSA</sequence>
<organism evidence="1 2">
    <name type="scientific">Eilatimonas milleporae</name>
    <dbReference type="NCBI Taxonomy" id="911205"/>
    <lineage>
        <taxon>Bacteria</taxon>
        <taxon>Pseudomonadati</taxon>
        <taxon>Pseudomonadota</taxon>
        <taxon>Alphaproteobacteria</taxon>
        <taxon>Kordiimonadales</taxon>
        <taxon>Kordiimonadaceae</taxon>
        <taxon>Eilatimonas</taxon>
    </lineage>
</organism>
<protein>
    <recommendedName>
        <fullName evidence="3">Antibiotic biosynthesis monooxygenase</fullName>
    </recommendedName>
</protein>
<name>A0A3M0CE81_9PROT</name>
<dbReference type="Proteomes" id="UP000271227">
    <property type="component" value="Unassembled WGS sequence"/>
</dbReference>
<dbReference type="RefSeq" id="WP_211332150.1">
    <property type="nucleotide sequence ID" value="NZ_REFR01000011.1"/>
</dbReference>
<evidence type="ECO:0000313" key="1">
    <source>
        <dbReference type="EMBL" id="RMB07642.1"/>
    </source>
</evidence>
<dbReference type="Gene3D" id="3.30.70.100">
    <property type="match status" value="1"/>
</dbReference>
<dbReference type="InterPro" id="IPR011008">
    <property type="entry name" value="Dimeric_a/b-barrel"/>
</dbReference>
<keyword evidence="2" id="KW-1185">Reference proteome</keyword>
<evidence type="ECO:0000313" key="2">
    <source>
        <dbReference type="Proteomes" id="UP000271227"/>
    </source>
</evidence>
<dbReference type="InParanoid" id="A0A3M0CE81"/>
<reference evidence="1 2" key="1">
    <citation type="submission" date="2018-10" db="EMBL/GenBank/DDBJ databases">
        <title>Genomic Encyclopedia of Archaeal and Bacterial Type Strains, Phase II (KMG-II): from individual species to whole genera.</title>
        <authorList>
            <person name="Goeker M."/>
        </authorList>
    </citation>
    <scope>NUCLEOTIDE SEQUENCE [LARGE SCALE GENOMIC DNA]</scope>
    <source>
        <strain evidence="1 2">DSM 25217</strain>
    </source>
</reference>
<evidence type="ECO:0008006" key="3">
    <source>
        <dbReference type="Google" id="ProtNLM"/>
    </source>
</evidence>
<dbReference type="SUPFAM" id="SSF54909">
    <property type="entry name" value="Dimeric alpha+beta barrel"/>
    <property type="match status" value="1"/>
</dbReference>
<accession>A0A3M0CE81</accession>
<dbReference type="AlphaFoldDB" id="A0A3M0CE81"/>